<dbReference type="EMBL" id="CP089984">
    <property type="protein sequence ID" value="WXB17743.1"/>
    <property type="molecule type" value="Genomic_DNA"/>
</dbReference>
<evidence type="ECO:0000256" key="1">
    <source>
        <dbReference type="SAM" id="MobiDB-lite"/>
    </source>
</evidence>
<evidence type="ECO:0000313" key="2">
    <source>
        <dbReference type="EMBL" id="WXB17743.1"/>
    </source>
</evidence>
<evidence type="ECO:0000313" key="3">
    <source>
        <dbReference type="Proteomes" id="UP001370348"/>
    </source>
</evidence>
<organism evidence="2 3">
    <name type="scientific">Pendulispora albinea</name>
    <dbReference type="NCBI Taxonomy" id="2741071"/>
    <lineage>
        <taxon>Bacteria</taxon>
        <taxon>Pseudomonadati</taxon>
        <taxon>Myxococcota</taxon>
        <taxon>Myxococcia</taxon>
        <taxon>Myxococcales</taxon>
        <taxon>Sorangiineae</taxon>
        <taxon>Pendulisporaceae</taxon>
        <taxon>Pendulispora</taxon>
    </lineage>
</organism>
<accession>A0ABZ2M5U5</accession>
<keyword evidence="3" id="KW-1185">Reference proteome</keyword>
<sequence>MARTRALGATLALAETTFGVPCSAPRTPSPLRMAAHHPEQSARIPLKRAGSCP</sequence>
<proteinExistence type="predicted"/>
<protein>
    <submittedName>
        <fullName evidence="2">Uncharacterized protein</fullName>
    </submittedName>
</protein>
<dbReference type="RefSeq" id="WP_394827384.1">
    <property type="nucleotide sequence ID" value="NZ_CP089984.1"/>
</dbReference>
<gene>
    <name evidence="2" type="ORF">LZC94_10820</name>
</gene>
<reference evidence="2 3" key="1">
    <citation type="submission" date="2021-12" db="EMBL/GenBank/DDBJ databases">
        <title>Discovery of the Pendulisporaceae a myxobacterial family with distinct sporulation behavior and unique specialized metabolism.</title>
        <authorList>
            <person name="Garcia R."/>
            <person name="Popoff A."/>
            <person name="Bader C.D."/>
            <person name="Loehr J."/>
            <person name="Walesch S."/>
            <person name="Walt C."/>
            <person name="Boldt J."/>
            <person name="Bunk B."/>
            <person name="Haeckl F.J.F.P.J."/>
            <person name="Gunesch A.P."/>
            <person name="Birkelbach J."/>
            <person name="Nuebel U."/>
            <person name="Pietschmann T."/>
            <person name="Bach T."/>
            <person name="Mueller R."/>
        </authorList>
    </citation>
    <scope>NUCLEOTIDE SEQUENCE [LARGE SCALE GENOMIC DNA]</scope>
    <source>
        <strain evidence="2 3">MSr11954</strain>
    </source>
</reference>
<feature type="region of interest" description="Disordered" evidence="1">
    <location>
        <begin position="29"/>
        <end position="53"/>
    </location>
</feature>
<name>A0ABZ2M5U5_9BACT</name>
<dbReference type="Proteomes" id="UP001370348">
    <property type="component" value="Chromosome"/>
</dbReference>